<dbReference type="Proteomes" id="UP001151582">
    <property type="component" value="Unassembled WGS sequence"/>
</dbReference>
<dbReference type="PANTHER" id="PTHR10245:SF15">
    <property type="entry name" value="ENDOTHELIAL DIFFERENTIATION-RELATED FACTOR 1"/>
    <property type="match status" value="1"/>
</dbReference>
<evidence type="ECO:0000313" key="7">
    <source>
        <dbReference type="EMBL" id="KAJ1974701.1"/>
    </source>
</evidence>
<evidence type="ECO:0000259" key="6">
    <source>
        <dbReference type="PROSITE" id="PS50943"/>
    </source>
</evidence>
<comment type="caution">
    <text evidence="7">The sequence shown here is derived from an EMBL/GenBank/DDBJ whole genome shotgun (WGS) entry which is preliminary data.</text>
</comment>
<organism evidence="7 8">
    <name type="scientific">Dimargaris verticillata</name>
    <dbReference type="NCBI Taxonomy" id="2761393"/>
    <lineage>
        <taxon>Eukaryota</taxon>
        <taxon>Fungi</taxon>
        <taxon>Fungi incertae sedis</taxon>
        <taxon>Zoopagomycota</taxon>
        <taxon>Kickxellomycotina</taxon>
        <taxon>Dimargaritomycetes</taxon>
        <taxon>Dimargaritales</taxon>
        <taxon>Dimargaritaceae</taxon>
        <taxon>Dimargaris</taxon>
    </lineage>
</organism>
<comment type="function">
    <text evidence="5">Transcriptional coactivator that stimulates GCN4-dependent transcriptional activity by bridging the DNA-binding region of GCN4 and TBP (SPT15), thereby recruiting TBP to GCN4-bound promoters. Involved in induction of the ribosome quality control (RQC) pathway; a pathway that degrades nascent peptide chains during problematic translation. Required to prevent stalled ribosomes from frameshifting.</text>
</comment>
<keyword evidence="2" id="KW-0805">Transcription regulation</keyword>
<dbReference type="CDD" id="cd00093">
    <property type="entry name" value="HTH_XRE"/>
    <property type="match status" value="1"/>
</dbReference>
<dbReference type="PROSITE" id="PS50943">
    <property type="entry name" value="HTH_CROC1"/>
    <property type="match status" value="1"/>
</dbReference>
<dbReference type="FunFam" id="1.10.260.40:FF:000018">
    <property type="entry name" value="Multiprotein bridging factor 1"/>
    <property type="match status" value="1"/>
</dbReference>
<dbReference type="InterPro" id="IPR013729">
    <property type="entry name" value="MBF1_N"/>
</dbReference>
<dbReference type="Pfam" id="PF08523">
    <property type="entry name" value="MBF1"/>
    <property type="match status" value="1"/>
</dbReference>
<dbReference type="GO" id="GO:0005634">
    <property type="term" value="C:nucleus"/>
    <property type="evidence" value="ECO:0007669"/>
    <property type="project" value="TreeGrafter"/>
</dbReference>
<evidence type="ECO:0000256" key="3">
    <source>
        <dbReference type="ARBA" id="ARBA00023125"/>
    </source>
</evidence>
<evidence type="ECO:0000256" key="4">
    <source>
        <dbReference type="ARBA" id="ARBA00023163"/>
    </source>
</evidence>
<protein>
    <submittedName>
        <fullName evidence="7">Multiprotein-bridging factor 1</fullName>
    </submittedName>
</protein>
<keyword evidence="8" id="KW-1185">Reference proteome</keyword>
<dbReference type="Pfam" id="PF01381">
    <property type="entry name" value="HTH_3"/>
    <property type="match status" value="1"/>
</dbReference>
<comment type="similarity">
    <text evidence="1">Belongs to the MBF1 family.</text>
</comment>
<dbReference type="GO" id="GO:0003677">
    <property type="term" value="F:DNA binding"/>
    <property type="evidence" value="ECO:0007669"/>
    <property type="project" value="UniProtKB-KW"/>
</dbReference>
<dbReference type="AlphaFoldDB" id="A0A9W8B3Y5"/>
<evidence type="ECO:0000256" key="2">
    <source>
        <dbReference type="ARBA" id="ARBA00023015"/>
    </source>
</evidence>
<feature type="domain" description="HTH cro/C1-type" evidence="6">
    <location>
        <begin position="81"/>
        <end position="135"/>
    </location>
</feature>
<reference evidence="7" key="1">
    <citation type="submission" date="2022-07" db="EMBL/GenBank/DDBJ databases">
        <title>Phylogenomic reconstructions and comparative analyses of Kickxellomycotina fungi.</title>
        <authorList>
            <person name="Reynolds N.K."/>
            <person name="Stajich J.E."/>
            <person name="Barry K."/>
            <person name="Grigoriev I.V."/>
            <person name="Crous P."/>
            <person name="Smith M.E."/>
        </authorList>
    </citation>
    <scope>NUCLEOTIDE SEQUENCE</scope>
    <source>
        <strain evidence="7">RSA 567</strain>
    </source>
</reference>
<dbReference type="SMART" id="SM00530">
    <property type="entry name" value="HTH_XRE"/>
    <property type="match status" value="1"/>
</dbReference>
<dbReference type="SUPFAM" id="SSF47413">
    <property type="entry name" value="lambda repressor-like DNA-binding domains"/>
    <property type="match status" value="1"/>
</dbReference>
<keyword evidence="3" id="KW-0238">DNA-binding</keyword>
<proteinExistence type="inferred from homology"/>
<dbReference type="InterPro" id="IPR001387">
    <property type="entry name" value="Cro/C1-type_HTH"/>
</dbReference>
<sequence>MAEQDWDSQTVIRKRGNVARVARTDSEINSARRAGVSIETQRKVTGNKADPGVHYQRIAKVDYADDVVPPPKLNNSVPQAIQSARQAKQMTQKELAQKINEKPTVIGEYETGKAIPNPKILGKLERALGVKLRGKDIGKPLFAKKDGK</sequence>
<accession>A0A9W8B3Y5</accession>
<evidence type="ECO:0000256" key="1">
    <source>
        <dbReference type="ARBA" id="ARBA00009802"/>
    </source>
</evidence>
<evidence type="ECO:0000313" key="8">
    <source>
        <dbReference type="Proteomes" id="UP001151582"/>
    </source>
</evidence>
<dbReference type="EMBL" id="JANBQB010000618">
    <property type="protein sequence ID" value="KAJ1974701.1"/>
    <property type="molecule type" value="Genomic_DNA"/>
</dbReference>
<name>A0A9W8B3Y5_9FUNG</name>
<gene>
    <name evidence="7" type="primary">MBF1</name>
    <name evidence="7" type="ORF">H4R34_004616</name>
</gene>
<keyword evidence="4" id="KW-0804">Transcription</keyword>
<dbReference type="InterPro" id="IPR010982">
    <property type="entry name" value="Lambda_DNA-bd_dom_sf"/>
</dbReference>
<evidence type="ECO:0000256" key="5">
    <source>
        <dbReference type="ARBA" id="ARBA00035107"/>
    </source>
</evidence>
<dbReference type="Gene3D" id="1.10.260.40">
    <property type="entry name" value="lambda repressor-like DNA-binding domains"/>
    <property type="match status" value="1"/>
</dbReference>
<dbReference type="PANTHER" id="PTHR10245">
    <property type="entry name" value="ENDOTHELIAL DIFFERENTIATION-RELATED FACTOR 1 MULTIPROTEIN BRIDGING FACTOR 1"/>
    <property type="match status" value="1"/>
</dbReference>
<dbReference type="OrthoDB" id="10253401at2759"/>